<dbReference type="RefSeq" id="WP_304515347.1">
    <property type="nucleotide sequence ID" value="NZ_JAOSID010000004.1"/>
</dbReference>
<dbReference type="SUPFAM" id="SSF141091">
    <property type="entry name" value="L21p-like"/>
    <property type="match status" value="1"/>
</dbReference>
<protein>
    <recommendedName>
        <fullName evidence="4">Large ribosomal subunit protein bL21</fullName>
    </recommendedName>
</protein>
<keyword evidence="4 5" id="KW-0694">RNA-binding</keyword>
<keyword evidence="3 4" id="KW-0687">Ribonucleoprotein</keyword>
<keyword evidence="4 5" id="KW-0699">rRNA-binding</keyword>
<comment type="caution">
    <text evidence="6">The sequence shown here is derived from an EMBL/GenBank/DDBJ whole genome shotgun (WGS) entry which is preliminary data.</text>
</comment>
<dbReference type="NCBIfam" id="TIGR00061">
    <property type="entry name" value="L21"/>
    <property type="match status" value="1"/>
</dbReference>
<evidence type="ECO:0000256" key="1">
    <source>
        <dbReference type="ARBA" id="ARBA00008563"/>
    </source>
</evidence>
<comment type="similarity">
    <text evidence="1 4 5">Belongs to the bacterial ribosomal protein bL21 family.</text>
</comment>
<dbReference type="Pfam" id="PF00829">
    <property type="entry name" value="Ribosomal_L21p"/>
    <property type="match status" value="1"/>
</dbReference>
<comment type="subunit">
    <text evidence="4">Part of the 50S ribosomal subunit. Contacts protein L20.</text>
</comment>
<keyword evidence="7" id="KW-1185">Reference proteome</keyword>
<evidence type="ECO:0000256" key="5">
    <source>
        <dbReference type="RuleBase" id="RU000562"/>
    </source>
</evidence>
<dbReference type="PANTHER" id="PTHR21349">
    <property type="entry name" value="50S RIBOSOMAL PROTEIN L21"/>
    <property type="match status" value="1"/>
</dbReference>
<comment type="function">
    <text evidence="4 5">This protein binds to 23S rRNA in the presence of protein L20.</text>
</comment>
<evidence type="ECO:0000313" key="7">
    <source>
        <dbReference type="Proteomes" id="UP001172036"/>
    </source>
</evidence>
<gene>
    <name evidence="4 6" type="primary">rplU</name>
    <name evidence="6" type="ORF">OC680_01425</name>
</gene>
<dbReference type="InterPro" id="IPR036164">
    <property type="entry name" value="bL21-like_sf"/>
</dbReference>
<evidence type="ECO:0000256" key="4">
    <source>
        <dbReference type="HAMAP-Rule" id="MF_01363"/>
    </source>
</evidence>
<dbReference type="Proteomes" id="UP001172036">
    <property type="component" value="Unassembled WGS sequence"/>
</dbReference>
<dbReference type="HAMAP" id="MF_01363">
    <property type="entry name" value="Ribosomal_bL21"/>
    <property type="match status" value="1"/>
</dbReference>
<dbReference type="GO" id="GO:0005840">
    <property type="term" value="C:ribosome"/>
    <property type="evidence" value="ECO:0007669"/>
    <property type="project" value="UniProtKB-KW"/>
</dbReference>
<proteinExistence type="inferred from homology"/>
<dbReference type="InterPro" id="IPR028909">
    <property type="entry name" value="bL21-like"/>
</dbReference>
<evidence type="ECO:0000256" key="3">
    <source>
        <dbReference type="ARBA" id="ARBA00023274"/>
    </source>
</evidence>
<accession>A0ABT9DE77</accession>
<evidence type="ECO:0000313" key="6">
    <source>
        <dbReference type="EMBL" id="MDO8168143.1"/>
    </source>
</evidence>
<dbReference type="PANTHER" id="PTHR21349:SF0">
    <property type="entry name" value="LARGE RIBOSOMAL SUBUNIT PROTEIN BL21M"/>
    <property type="match status" value="1"/>
</dbReference>
<organism evidence="6 7">
    <name type="scientific">Candidatus Phytoplasma melaleucae</name>
    <dbReference type="NCBI Taxonomy" id="2982630"/>
    <lineage>
        <taxon>Bacteria</taxon>
        <taxon>Bacillati</taxon>
        <taxon>Mycoplasmatota</taxon>
        <taxon>Mollicutes</taxon>
        <taxon>Acholeplasmatales</taxon>
        <taxon>Acholeplasmataceae</taxon>
        <taxon>Candidatus Phytoplasma</taxon>
    </lineage>
</organism>
<dbReference type="EMBL" id="JAOSID010000004">
    <property type="protein sequence ID" value="MDO8168143.1"/>
    <property type="molecule type" value="Genomic_DNA"/>
</dbReference>
<keyword evidence="2 4" id="KW-0689">Ribosomal protein</keyword>
<name>A0ABT9DE77_9MOLU</name>
<evidence type="ECO:0000256" key="2">
    <source>
        <dbReference type="ARBA" id="ARBA00022980"/>
    </source>
</evidence>
<sequence>MFAIIKTGSKQLKVSLGQEIFVEKLPVNEKDCYVFHQVLAIKDKSNILGSPFVSGAKVEAQVVKQGKFKKIIVATYKRRKKNRSKNGHRQFYTKLVITKIIV</sequence>
<reference evidence="6 7" key="1">
    <citation type="journal article" date="2023" name="Int. J. Syst. Evol. Microbiol.">
        <title>The observation of taxonomic boundaries for the 16SrII and 16SrXXV phytoplasmas using genome-based delimitation.</title>
        <authorList>
            <person name="Rodrigues Jardim B."/>
            <person name="Tran-Nguyen L.T.T."/>
            <person name="Gambley C."/>
            <person name="Al-Sadi A.M."/>
            <person name="Al-Subhi A.M."/>
            <person name="Foissac X."/>
            <person name="Salar P."/>
            <person name="Cai H."/>
            <person name="Yang J.Y."/>
            <person name="Davis R."/>
            <person name="Jones L."/>
            <person name="Rodoni B."/>
            <person name="Constable F.E."/>
        </authorList>
    </citation>
    <scope>NUCLEOTIDE SEQUENCE [LARGE SCALE GENOMIC DNA]</scope>
    <source>
        <strain evidence="6">BAWM-155c</strain>
    </source>
</reference>
<dbReference type="InterPro" id="IPR001787">
    <property type="entry name" value="Ribosomal_bL21"/>
</dbReference>